<evidence type="ECO:0000313" key="1">
    <source>
        <dbReference type="EMBL" id="EGG11790.1"/>
    </source>
</evidence>
<evidence type="ECO:0000313" key="2">
    <source>
        <dbReference type="Proteomes" id="UP000001072"/>
    </source>
</evidence>
<organism evidence="2">
    <name type="scientific">Melampsora larici-populina (strain 98AG31 / pathotype 3-4-7)</name>
    <name type="common">Poplar leaf rust fungus</name>
    <dbReference type="NCBI Taxonomy" id="747676"/>
    <lineage>
        <taxon>Eukaryota</taxon>
        <taxon>Fungi</taxon>
        <taxon>Dikarya</taxon>
        <taxon>Basidiomycota</taxon>
        <taxon>Pucciniomycotina</taxon>
        <taxon>Pucciniomycetes</taxon>
        <taxon>Pucciniales</taxon>
        <taxon>Melampsoraceae</taxon>
        <taxon>Melampsora</taxon>
    </lineage>
</organism>
<dbReference type="Proteomes" id="UP000001072">
    <property type="component" value="Unassembled WGS sequence"/>
</dbReference>
<dbReference type="KEGG" id="mlr:MELLADRAFT_70743"/>
<dbReference type="EMBL" id="GL883092">
    <property type="protein sequence ID" value="EGG11790.1"/>
    <property type="molecule type" value="Genomic_DNA"/>
</dbReference>
<gene>
    <name evidence="1" type="ORF">MELLADRAFT_70743</name>
</gene>
<dbReference type="RefSeq" id="XP_007405425.1">
    <property type="nucleotide sequence ID" value="XM_007405363.1"/>
</dbReference>
<dbReference type="HOGENOM" id="CLU_1454736_0_0_1"/>
<name>F4R7G4_MELLP</name>
<accession>F4R7G4</accession>
<keyword evidence="2" id="KW-1185">Reference proteome</keyword>
<dbReference type="InParanoid" id="F4R7G4"/>
<dbReference type="VEuPathDB" id="FungiDB:MELLADRAFT_70743"/>
<dbReference type="AlphaFoldDB" id="F4R7G4"/>
<reference evidence="2" key="1">
    <citation type="journal article" date="2011" name="Proc. Natl. Acad. Sci. U.S.A.">
        <title>Obligate biotrophy features unraveled by the genomic analysis of rust fungi.</title>
        <authorList>
            <person name="Duplessis S."/>
            <person name="Cuomo C.A."/>
            <person name="Lin Y.-C."/>
            <person name="Aerts A."/>
            <person name="Tisserant E."/>
            <person name="Veneault-Fourrey C."/>
            <person name="Joly D.L."/>
            <person name="Hacquard S."/>
            <person name="Amselem J."/>
            <person name="Cantarel B.L."/>
            <person name="Chiu R."/>
            <person name="Coutinho P.M."/>
            <person name="Feau N."/>
            <person name="Field M."/>
            <person name="Frey P."/>
            <person name="Gelhaye E."/>
            <person name="Goldberg J."/>
            <person name="Grabherr M.G."/>
            <person name="Kodira C.D."/>
            <person name="Kohler A."/>
            <person name="Kuees U."/>
            <person name="Lindquist E.A."/>
            <person name="Lucas S.M."/>
            <person name="Mago R."/>
            <person name="Mauceli E."/>
            <person name="Morin E."/>
            <person name="Murat C."/>
            <person name="Pangilinan J.L."/>
            <person name="Park R."/>
            <person name="Pearson M."/>
            <person name="Quesneville H."/>
            <person name="Rouhier N."/>
            <person name="Sakthikumar S."/>
            <person name="Salamov A.A."/>
            <person name="Schmutz J."/>
            <person name="Selles B."/>
            <person name="Shapiro H."/>
            <person name="Tanguay P."/>
            <person name="Tuskan G.A."/>
            <person name="Henrissat B."/>
            <person name="Van de Peer Y."/>
            <person name="Rouze P."/>
            <person name="Ellis J.G."/>
            <person name="Dodds P.N."/>
            <person name="Schein J.E."/>
            <person name="Zhong S."/>
            <person name="Hamelin R.C."/>
            <person name="Grigoriev I.V."/>
            <person name="Szabo L.J."/>
            <person name="Martin F."/>
        </authorList>
    </citation>
    <scope>NUCLEOTIDE SEQUENCE [LARGE SCALE GENOMIC DNA]</scope>
    <source>
        <strain evidence="2">98AG31 / pathotype 3-4-7</strain>
    </source>
</reference>
<dbReference type="GeneID" id="18931624"/>
<sequence length="186" mass="21037">MSHRLYARMPESRLSHPTVFSSSTFPHVTDTSSVLVHCYMESFLRRYDALATLPWMKLPLAIQVTVHFGFCLVRQTDSLGRFLISSDHRHDLLPARGTLGGLQMSAEHPPSSLGLVTTRVPCMLHRTHQVTNQLAAPICPIFLHLVSTRSVSFLASPRRTFDSLHKKFIGTVYVPARHSPYGWRCE</sequence>
<proteinExistence type="predicted"/>
<dbReference type="OrthoDB" id="10594422at2759"/>
<protein>
    <submittedName>
        <fullName evidence="1">Uncharacterized protein</fullName>
    </submittedName>
</protein>